<reference evidence="5 6" key="1">
    <citation type="journal article" date="2017" name="Gigascience">
        <title>Draft genome of the honey bee ectoparasitic mite, Tropilaelaps mercedesae, is shaped by the parasitic life history.</title>
        <authorList>
            <person name="Dong X."/>
            <person name="Armstrong S.D."/>
            <person name="Xia D."/>
            <person name="Makepeace B.L."/>
            <person name="Darby A.C."/>
            <person name="Kadowaki T."/>
        </authorList>
    </citation>
    <scope>NUCLEOTIDE SEQUENCE [LARGE SCALE GENOMIC DNA]</scope>
    <source>
        <strain evidence="5">Wuxi-XJTLU</strain>
    </source>
</reference>
<dbReference type="PANTHER" id="PTHR10276:SF3">
    <property type="entry name" value="CORE-BINDING FACTOR SUBUNIT BETA"/>
    <property type="match status" value="1"/>
</dbReference>
<feature type="region of interest" description="Disordered" evidence="4">
    <location>
        <begin position="222"/>
        <end position="243"/>
    </location>
</feature>
<name>A0A1V9X327_9ACAR</name>
<keyword evidence="6" id="KW-1185">Reference proteome</keyword>
<evidence type="ECO:0000256" key="2">
    <source>
        <dbReference type="ARBA" id="ARBA00023242"/>
    </source>
</evidence>
<dbReference type="InterPro" id="IPR036552">
    <property type="entry name" value="CBF_bsu_sf"/>
</dbReference>
<accession>A0A1V9X327</accession>
<organism evidence="5 6">
    <name type="scientific">Tropilaelaps mercedesae</name>
    <dbReference type="NCBI Taxonomy" id="418985"/>
    <lineage>
        <taxon>Eukaryota</taxon>
        <taxon>Metazoa</taxon>
        <taxon>Ecdysozoa</taxon>
        <taxon>Arthropoda</taxon>
        <taxon>Chelicerata</taxon>
        <taxon>Arachnida</taxon>
        <taxon>Acari</taxon>
        <taxon>Parasitiformes</taxon>
        <taxon>Mesostigmata</taxon>
        <taxon>Gamasina</taxon>
        <taxon>Dermanyssoidea</taxon>
        <taxon>Laelapidae</taxon>
        <taxon>Tropilaelaps</taxon>
    </lineage>
</organism>
<dbReference type="EMBL" id="MNPL01026430">
    <property type="protein sequence ID" value="OQR67989.1"/>
    <property type="molecule type" value="Genomic_DNA"/>
</dbReference>
<comment type="subcellular location">
    <subcellularLocation>
        <location evidence="1">Nucleus</location>
    </subcellularLocation>
</comment>
<feature type="compositionally biased region" description="Basic and acidic residues" evidence="4">
    <location>
        <begin position="222"/>
        <end position="233"/>
    </location>
</feature>
<dbReference type="GO" id="GO:0043565">
    <property type="term" value="F:sequence-specific DNA binding"/>
    <property type="evidence" value="ECO:0007669"/>
    <property type="project" value="TreeGrafter"/>
</dbReference>
<evidence type="ECO:0000256" key="4">
    <source>
        <dbReference type="SAM" id="MobiDB-lite"/>
    </source>
</evidence>
<comment type="caution">
    <text evidence="5">The sequence shown here is derived from an EMBL/GenBank/DDBJ whole genome shotgun (WGS) entry which is preliminary data.</text>
</comment>
<dbReference type="InParanoid" id="A0A1V9X327"/>
<evidence type="ECO:0000256" key="1">
    <source>
        <dbReference type="ARBA" id="ARBA00004123"/>
    </source>
</evidence>
<dbReference type="Gene3D" id="2.40.250.10">
    <property type="entry name" value="Core binding factor, beta subunit"/>
    <property type="match status" value="2"/>
</dbReference>
<dbReference type="PANTHER" id="PTHR10276">
    <property type="entry name" value="CORE-BINDING FACTOR, BETA SUBUNIT"/>
    <property type="match status" value="1"/>
</dbReference>
<dbReference type="OrthoDB" id="10026505at2759"/>
<dbReference type="FunCoup" id="A0A1V9X327">
    <property type="interactions" value="1058"/>
</dbReference>
<evidence type="ECO:0000313" key="6">
    <source>
        <dbReference type="Proteomes" id="UP000192247"/>
    </source>
</evidence>
<dbReference type="GO" id="GO:0003713">
    <property type="term" value="F:transcription coactivator activity"/>
    <property type="evidence" value="ECO:0007669"/>
    <property type="project" value="InterPro"/>
</dbReference>
<keyword evidence="2" id="KW-0539">Nucleus</keyword>
<sequence length="243" mass="28234">AGGGLTGAPRRMLPFETPSVFDQLPRYLLKIPRVVKDQKHKFDTDDLFRKLSREGEASSFSRFAPMRMPNAGSEFYLDVRYTGFRDRPREERQIRFQNGVREGHTDLAFVASGTNLQLVFSPCPPVLGYSQDYCDFTKERGKVHLRSAFIMNGVCVRWRGWIDLERLDGAGCLEFDEDRARIEDAILREQIEVYNQRVRQLEEIRTVHAANATAATVKREEEVRRREFDKEQQDNNNDEMILP</sequence>
<evidence type="ECO:0000313" key="5">
    <source>
        <dbReference type="EMBL" id="OQR67989.1"/>
    </source>
</evidence>
<comment type="similarity">
    <text evidence="3">Belongs to the CBF-beta family.</text>
</comment>
<evidence type="ECO:0000256" key="3">
    <source>
        <dbReference type="ARBA" id="ARBA00025734"/>
    </source>
</evidence>
<dbReference type="SUPFAM" id="SSF50723">
    <property type="entry name" value="Core binding factor beta, CBF"/>
    <property type="match status" value="1"/>
</dbReference>
<dbReference type="Proteomes" id="UP000192247">
    <property type="component" value="Unassembled WGS sequence"/>
</dbReference>
<proteinExistence type="inferred from homology"/>
<dbReference type="Pfam" id="PF02312">
    <property type="entry name" value="CBF_beta"/>
    <property type="match status" value="2"/>
</dbReference>
<dbReference type="GO" id="GO:0006357">
    <property type="term" value="P:regulation of transcription by RNA polymerase II"/>
    <property type="evidence" value="ECO:0007669"/>
    <property type="project" value="TreeGrafter"/>
</dbReference>
<dbReference type="AlphaFoldDB" id="A0A1V9X327"/>
<dbReference type="GO" id="GO:0016513">
    <property type="term" value="C:core-binding factor complex"/>
    <property type="evidence" value="ECO:0007669"/>
    <property type="project" value="TreeGrafter"/>
</dbReference>
<dbReference type="STRING" id="418985.A0A1V9X327"/>
<gene>
    <name evidence="5" type="ORF">BIW11_13190</name>
</gene>
<protein>
    <submittedName>
        <fullName evidence="5">Protein big brother-like</fullName>
    </submittedName>
</protein>
<dbReference type="InterPro" id="IPR003417">
    <property type="entry name" value="CBF_beta"/>
</dbReference>
<feature type="non-terminal residue" evidence="5">
    <location>
        <position position="1"/>
    </location>
</feature>